<dbReference type="REBASE" id="456882">
    <property type="entry name" value="M.Kqi151DndDP"/>
</dbReference>
<comment type="similarity">
    <text evidence="1">Belongs to the SMC family. SbcC subfamily.</text>
</comment>
<comment type="subunit">
    <text evidence="2">Heterodimer of SbcC and SbcD.</text>
</comment>
<dbReference type="PANTHER" id="PTHR32114:SF2">
    <property type="entry name" value="ABC TRANSPORTER ABCH.3"/>
    <property type="match status" value="1"/>
</dbReference>
<dbReference type="NCBIfam" id="TIGR03185">
    <property type="entry name" value="DNA_S_dndD"/>
    <property type="match status" value="1"/>
</dbReference>
<dbReference type="InterPro" id="IPR017599">
    <property type="entry name" value="DNA_S_DndD"/>
</dbReference>
<dbReference type="Pfam" id="PF13476">
    <property type="entry name" value="AAA_23"/>
    <property type="match status" value="1"/>
</dbReference>
<evidence type="ECO:0000256" key="1">
    <source>
        <dbReference type="ARBA" id="ARBA00006930"/>
    </source>
</evidence>
<evidence type="ECO:0000313" key="7">
    <source>
        <dbReference type="Proteomes" id="UP000515563"/>
    </source>
</evidence>
<dbReference type="Proteomes" id="UP000515563">
    <property type="component" value="Chromosome"/>
</dbReference>
<dbReference type="RefSeq" id="WP_185448006.1">
    <property type="nucleotide sequence ID" value="NZ_CP043661.1"/>
</dbReference>
<name>A0A7G6WXJ2_9ACTN</name>
<keyword evidence="7" id="KW-1185">Reference proteome</keyword>
<reference evidence="6 7" key="2">
    <citation type="journal article" date="2020" name="Microbiol. Resour. Announc.">
        <title>Antarctic desert soil bacteria exhibit high novel natural product potential, evaluated through long-read genome sequencing and comparative genomics.</title>
        <authorList>
            <person name="Benaud N."/>
            <person name="Edwards R.J."/>
            <person name="Amos T.G."/>
            <person name="D'Agostino P.M."/>
            <person name="Gutierrez-Chavez C."/>
            <person name="Montgomery K."/>
            <person name="Nicetic I."/>
            <person name="Ferrari B.C."/>
        </authorList>
    </citation>
    <scope>NUCLEOTIDE SEQUENCE [LARGE SCALE GENOMIC DNA]</scope>
    <source>
        <strain evidence="6 7">SPB151</strain>
    </source>
</reference>
<dbReference type="EMBL" id="CP043661">
    <property type="protein sequence ID" value="QNE18707.1"/>
    <property type="molecule type" value="Genomic_DNA"/>
</dbReference>
<gene>
    <name evidence="6" type="primary">dndD</name>
    <name evidence="6" type="ORF">F1D05_13295</name>
</gene>
<feature type="domain" description="Rad50/SbcC-type AAA" evidence="5">
    <location>
        <begin position="5"/>
        <end position="286"/>
    </location>
</feature>
<feature type="coiled-coil region" evidence="4">
    <location>
        <begin position="265"/>
        <end position="320"/>
    </location>
</feature>
<protein>
    <recommendedName>
        <fullName evidence="3">Nuclease SbcCD subunit C</fullName>
    </recommendedName>
</protein>
<keyword evidence="4" id="KW-0175">Coiled coil</keyword>
<reference evidence="7" key="1">
    <citation type="submission" date="2019-09" db="EMBL/GenBank/DDBJ databases">
        <title>Antimicrobial potential of Antarctic Bacteria.</title>
        <authorList>
            <person name="Benaud N."/>
            <person name="Edwards R.J."/>
            <person name="Ferrari B.C."/>
        </authorList>
    </citation>
    <scope>NUCLEOTIDE SEQUENCE [LARGE SCALE GENOMIC DNA]</scope>
    <source>
        <strain evidence="7">SPB151</strain>
    </source>
</reference>
<dbReference type="PANTHER" id="PTHR32114">
    <property type="entry name" value="ABC TRANSPORTER ABCH.3"/>
    <property type="match status" value="1"/>
</dbReference>
<dbReference type="SUPFAM" id="SSF52540">
    <property type="entry name" value="P-loop containing nucleoside triphosphate hydrolases"/>
    <property type="match status" value="1"/>
</dbReference>
<evidence type="ECO:0000256" key="2">
    <source>
        <dbReference type="ARBA" id="ARBA00011322"/>
    </source>
</evidence>
<dbReference type="KEGG" id="kqi:F1D05_13295"/>
<sequence>MILDQLTLRNFGTFSGKQTLNLSPASAKKPVIVIGGLNGAGKTTILEAILLALYGSLAPVSGRRSGSYDNYLRALIHHGVPHTEGAGVELAFTAYQQGAAREYRIRRRWMSTGASMREILDVLVDGRHDAALTTTWSEHVETFLPRGIAGLFFFDGEQIEALADLERSRQVVNTALDALLGLDLVQRLTTDLAVVRRRHRSQQVPDELRHEFEEKQRVATALRQSEETAFATLAAKRLDTERAEKRLFEASEAYRSAGGDLLQKRDGAEASVKALRHELDRLEEELRDEAGDLAPLLQVSSQLSALADQARREAAAARNRVAIDVMSERDDSIIAKLREGKTRAALIASLESFLLEDRQARQQSADEVAIAGVGDAAPFEALTTALPTVERRLQALVLRRDALRIELDQAERLLVAMPDPETLAPLAKQRDEASDDLIRAQTAMAHADEQHASIRNERGRADAAHESALNRAAHANLEADDGRRIVDHADRVRETLEKLRTAATRRHLTRISELILEALKRLMRKDALISAVSIDPETYSVELARPDGSQIHAEQLSAGERQLLAVALLWGLARAAGQPLPVVVDTPLGRLDRTHREHLLSRYFPHASHQVLLLSTDTEIDAESYKQLHPHIGRSYRLVFDSSTNGTTVVPGYFWEDEN</sequence>
<organism evidence="6 7">
    <name type="scientific">Kribbella qitaiheensis</name>
    <dbReference type="NCBI Taxonomy" id="1544730"/>
    <lineage>
        <taxon>Bacteria</taxon>
        <taxon>Bacillati</taxon>
        <taxon>Actinomycetota</taxon>
        <taxon>Actinomycetes</taxon>
        <taxon>Propionibacteriales</taxon>
        <taxon>Kribbellaceae</taxon>
        <taxon>Kribbella</taxon>
    </lineage>
</organism>
<dbReference type="InterPro" id="IPR027417">
    <property type="entry name" value="P-loop_NTPase"/>
</dbReference>
<dbReference type="InterPro" id="IPR038729">
    <property type="entry name" value="Rad50/SbcC_AAA"/>
</dbReference>
<evidence type="ECO:0000259" key="5">
    <source>
        <dbReference type="Pfam" id="PF13476"/>
    </source>
</evidence>
<evidence type="ECO:0000256" key="3">
    <source>
        <dbReference type="ARBA" id="ARBA00013368"/>
    </source>
</evidence>
<accession>A0A7G6WXJ2</accession>
<dbReference type="GO" id="GO:0006302">
    <property type="term" value="P:double-strand break repair"/>
    <property type="evidence" value="ECO:0007669"/>
    <property type="project" value="InterPro"/>
</dbReference>
<dbReference type="Gene3D" id="3.40.50.300">
    <property type="entry name" value="P-loop containing nucleotide triphosphate hydrolases"/>
    <property type="match status" value="2"/>
</dbReference>
<proteinExistence type="inferred from homology"/>
<dbReference type="AlphaFoldDB" id="A0A7G6WXJ2"/>
<dbReference type="GO" id="GO:0016887">
    <property type="term" value="F:ATP hydrolysis activity"/>
    <property type="evidence" value="ECO:0007669"/>
    <property type="project" value="InterPro"/>
</dbReference>
<evidence type="ECO:0000256" key="4">
    <source>
        <dbReference type="SAM" id="Coils"/>
    </source>
</evidence>
<evidence type="ECO:0000313" key="6">
    <source>
        <dbReference type="EMBL" id="QNE18707.1"/>
    </source>
</evidence>